<feature type="compositionally biased region" description="Acidic residues" evidence="1">
    <location>
        <begin position="164"/>
        <end position="175"/>
    </location>
</feature>
<feature type="compositionally biased region" description="Low complexity" evidence="1">
    <location>
        <begin position="109"/>
        <end position="124"/>
    </location>
</feature>
<organism evidence="2 3">
    <name type="scientific">Xyrichtys novacula</name>
    <name type="common">Pearly razorfish</name>
    <name type="synonym">Hemipteronotus novacula</name>
    <dbReference type="NCBI Taxonomy" id="13765"/>
    <lineage>
        <taxon>Eukaryota</taxon>
        <taxon>Metazoa</taxon>
        <taxon>Chordata</taxon>
        <taxon>Craniata</taxon>
        <taxon>Vertebrata</taxon>
        <taxon>Euteleostomi</taxon>
        <taxon>Actinopterygii</taxon>
        <taxon>Neopterygii</taxon>
        <taxon>Teleostei</taxon>
        <taxon>Neoteleostei</taxon>
        <taxon>Acanthomorphata</taxon>
        <taxon>Eupercaria</taxon>
        <taxon>Labriformes</taxon>
        <taxon>Labridae</taxon>
        <taxon>Xyrichtys</taxon>
    </lineage>
</organism>
<dbReference type="AlphaFoldDB" id="A0AAV1GKU6"/>
<sequence length="217" mass="24706">MNQNEDTEEGAPHSKITRLPECEALRCDENLLWMQEQRPTSPGPSCDSMKSDQSKELGFIFKGGHSADENFTMKKQRPSSPGPSCISMRSDQSKELGFIFKGGHSGKLQQSSEDQSNQSDQQHQTNLDSIFTLLEMDIVTFVRKELRRVRRALSSDDPSCLESQSEDEEVLDGEDKEQGRSSREAFLKITLHFLKRRKQEELVECLQSSKKILTDFT</sequence>
<protein>
    <submittedName>
        <fullName evidence="2">NACHT, LRR and PYD domains-containing protein 12-like</fullName>
    </submittedName>
</protein>
<name>A0AAV1GKU6_XYRNO</name>
<evidence type="ECO:0000313" key="3">
    <source>
        <dbReference type="Proteomes" id="UP001178508"/>
    </source>
</evidence>
<feature type="region of interest" description="Disordered" evidence="1">
    <location>
        <begin position="65"/>
        <end position="88"/>
    </location>
</feature>
<feature type="region of interest" description="Disordered" evidence="1">
    <location>
        <begin position="102"/>
        <end position="124"/>
    </location>
</feature>
<accession>A0AAV1GKU6</accession>
<feature type="region of interest" description="Disordered" evidence="1">
    <location>
        <begin position="35"/>
        <end position="54"/>
    </location>
</feature>
<keyword evidence="3" id="KW-1185">Reference proteome</keyword>
<reference evidence="2" key="1">
    <citation type="submission" date="2023-08" db="EMBL/GenBank/DDBJ databases">
        <authorList>
            <person name="Alioto T."/>
            <person name="Alioto T."/>
            <person name="Gomez Garrido J."/>
        </authorList>
    </citation>
    <scope>NUCLEOTIDE SEQUENCE</scope>
</reference>
<proteinExistence type="predicted"/>
<gene>
    <name evidence="2" type="ORF">XNOV1_A011159</name>
</gene>
<dbReference type="EMBL" id="OY660878">
    <property type="protein sequence ID" value="CAJ1074172.1"/>
    <property type="molecule type" value="Genomic_DNA"/>
</dbReference>
<feature type="region of interest" description="Disordered" evidence="1">
    <location>
        <begin position="153"/>
        <end position="181"/>
    </location>
</feature>
<evidence type="ECO:0000256" key="1">
    <source>
        <dbReference type="SAM" id="MobiDB-lite"/>
    </source>
</evidence>
<evidence type="ECO:0000313" key="2">
    <source>
        <dbReference type="EMBL" id="CAJ1074172.1"/>
    </source>
</evidence>
<dbReference type="Proteomes" id="UP001178508">
    <property type="component" value="Chromosome 15"/>
</dbReference>